<accession>A0A194XGM1</accession>
<dbReference type="PANTHER" id="PTHR34071:SF2">
    <property type="entry name" value="FLAVIN-NUCLEOTIDE-BINDING PROTEIN"/>
    <property type="match status" value="1"/>
</dbReference>
<dbReference type="Proteomes" id="UP000070700">
    <property type="component" value="Unassembled WGS sequence"/>
</dbReference>
<dbReference type="RefSeq" id="XP_018073700.1">
    <property type="nucleotide sequence ID" value="XM_018216792.1"/>
</dbReference>
<dbReference type="AlphaFoldDB" id="A0A194XGM1"/>
<sequence length="243" mass="27272">MQPSELRRHQNRGRYDLESVSSVFDDTFMAHVSYVDNGLPQCLPMIALFHTIGDDTAVYLHGHPSARLMELARQNKSYDGEKIKVCITATKVDGLVLSSAPNGHTFNYRSAVVHGECSLVTDRDLKQEIMRGVTNHIVEGRWEDVNLVSSFQVSLVCVVRVDILSLSLKTRSGIPGIQPRDVEKDRKDREEPVWTGVVPLYDVLDKPVASGLTDAATEPQGLRRFIEKRNEKHRDHSLRAAKA</sequence>
<dbReference type="OrthoDB" id="444432at2759"/>
<reference evidence="1 2" key="1">
    <citation type="submission" date="2015-10" db="EMBL/GenBank/DDBJ databases">
        <title>Full genome of DAOMC 229536 Phialocephala scopiformis, a fungal endophyte of spruce producing the potent anti-insectan compound rugulosin.</title>
        <authorList>
            <consortium name="DOE Joint Genome Institute"/>
            <person name="Walker A.K."/>
            <person name="Frasz S.L."/>
            <person name="Seifert K.A."/>
            <person name="Miller J.D."/>
            <person name="Mondo S.J."/>
            <person name="Labutti K."/>
            <person name="Lipzen A."/>
            <person name="Dockter R."/>
            <person name="Kennedy M."/>
            <person name="Grigoriev I.V."/>
            <person name="Spatafora J.W."/>
        </authorList>
    </citation>
    <scope>NUCLEOTIDE SEQUENCE [LARGE SCALE GENOMIC DNA]</scope>
    <source>
        <strain evidence="1 2">CBS 120377</strain>
    </source>
</reference>
<evidence type="ECO:0008006" key="3">
    <source>
        <dbReference type="Google" id="ProtNLM"/>
    </source>
</evidence>
<dbReference type="Pfam" id="PF12900">
    <property type="entry name" value="Pyridox_ox_2"/>
    <property type="match status" value="1"/>
</dbReference>
<evidence type="ECO:0000313" key="2">
    <source>
        <dbReference type="Proteomes" id="UP000070700"/>
    </source>
</evidence>
<organism evidence="1 2">
    <name type="scientific">Mollisia scopiformis</name>
    <name type="common">Conifer needle endophyte fungus</name>
    <name type="synonym">Phialocephala scopiformis</name>
    <dbReference type="NCBI Taxonomy" id="149040"/>
    <lineage>
        <taxon>Eukaryota</taxon>
        <taxon>Fungi</taxon>
        <taxon>Dikarya</taxon>
        <taxon>Ascomycota</taxon>
        <taxon>Pezizomycotina</taxon>
        <taxon>Leotiomycetes</taxon>
        <taxon>Helotiales</taxon>
        <taxon>Mollisiaceae</taxon>
        <taxon>Mollisia</taxon>
    </lineage>
</organism>
<dbReference type="InParanoid" id="A0A194XGM1"/>
<dbReference type="STRING" id="149040.A0A194XGM1"/>
<dbReference type="KEGG" id="psco:LY89DRAFT_695918"/>
<dbReference type="InterPro" id="IPR024747">
    <property type="entry name" value="Pyridox_Oxase-rel"/>
</dbReference>
<dbReference type="PANTHER" id="PTHR34071">
    <property type="entry name" value="5-NITROIMIDAZOLE ANTIBIOTICS RESISTANCE PROTEIN, NIMA-FAMILY-RELATED PROTEIN-RELATED"/>
    <property type="match status" value="1"/>
</dbReference>
<protein>
    <recommendedName>
        <fullName evidence="3">Flavin-nucleotide-binding protein</fullName>
    </recommendedName>
</protein>
<name>A0A194XGM1_MOLSC</name>
<dbReference type="SUPFAM" id="SSF50475">
    <property type="entry name" value="FMN-binding split barrel"/>
    <property type="match status" value="1"/>
</dbReference>
<dbReference type="InterPro" id="IPR012349">
    <property type="entry name" value="Split_barrel_FMN-bd"/>
</dbReference>
<keyword evidence="2" id="KW-1185">Reference proteome</keyword>
<gene>
    <name evidence="1" type="ORF">LY89DRAFT_695918</name>
</gene>
<evidence type="ECO:0000313" key="1">
    <source>
        <dbReference type="EMBL" id="KUJ19345.1"/>
    </source>
</evidence>
<dbReference type="GeneID" id="28826518"/>
<proteinExistence type="predicted"/>
<dbReference type="EMBL" id="KQ947411">
    <property type="protein sequence ID" value="KUJ19345.1"/>
    <property type="molecule type" value="Genomic_DNA"/>
</dbReference>
<dbReference type="Gene3D" id="2.30.110.10">
    <property type="entry name" value="Electron Transport, Fmn-binding Protein, Chain A"/>
    <property type="match status" value="1"/>
</dbReference>